<accession>A0A0U1V6B0</accession>
<feature type="transmembrane region" description="Helical" evidence="12">
    <location>
        <begin position="61"/>
        <end position="79"/>
    </location>
</feature>
<keyword evidence="4" id="KW-0138">CF(0)</keyword>
<organism evidence="13">
    <name type="scientific">Mastigeulota kiangsinensis</name>
    <name type="common">Chinese land snail</name>
    <dbReference type="NCBI Taxonomy" id="1544384"/>
    <lineage>
        <taxon>Eukaryota</taxon>
        <taxon>Metazoa</taxon>
        <taxon>Spiralia</taxon>
        <taxon>Lophotrochozoa</taxon>
        <taxon>Mollusca</taxon>
        <taxon>Gastropoda</taxon>
        <taxon>Heterobranchia</taxon>
        <taxon>Euthyneura</taxon>
        <taxon>Panpulmonata</taxon>
        <taxon>Eupulmonata</taxon>
        <taxon>Stylommatophora</taxon>
        <taxon>Helicina</taxon>
        <taxon>Camaenoidea</taxon>
        <taxon>Camaenidae</taxon>
        <taxon>Mastigeulota</taxon>
    </lineage>
</organism>
<proteinExistence type="inferred from homology"/>
<keyword evidence="5 12" id="KW-0812">Transmembrane</keyword>
<keyword evidence="3" id="KW-0813">Transport</keyword>
<dbReference type="InterPro" id="IPR045083">
    <property type="entry name" value="ATP_synth_F0_asu_bact/mt"/>
</dbReference>
<dbReference type="CDD" id="cd00310">
    <property type="entry name" value="ATP-synt_Fo_a_6"/>
    <property type="match status" value="1"/>
</dbReference>
<evidence type="ECO:0000313" key="13">
    <source>
        <dbReference type="EMBL" id="AIN75496.1"/>
    </source>
</evidence>
<dbReference type="GO" id="GO:0046933">
    <property type="term" value="F:proton-transporting ATP synthase activity, rotational mechanism"/>
    <property type="evidence" value="ECO:0007669"/>
    <property type="project" value="TreeGrafter"/>
</dbReference>
<sequence>MMYTDLFSSLDGARSSFLWLFPLLSLFPLLVGNIWESTNLSILKSKTSQVWHSKDNSRYNMMPSLTVVLFLFLLMNNYLGLSPLTYTFTSNLFMVSGLALLLWLTLLMSGYVKSPVASLAHLAPSGAPLGLLPFLVLVETISILIRPLTLTVRLIANISAGHIVLGLLANVNTSLMHSTWFPFVLLLSVGYTLFEFFVAIIQAYIFTLLITLYSTEHP</sequence>
<dbReference type="InterPro" id="IPR035908">
    <property type="entry name" value="F0_ATP_A_sf"/>
</dbReference>
<evidence type="ECO:0000256" key="5">
    <source>
        <dbReference type="ARBA" id="ARBA00022692"/>
    </source>
</evidence>
<comment type="similarity">
    <text evidence="2">Belongs to the ATPase A chain family.</text>
</comment>
<dbReference type="PROSITE" id="PS00449">
    <property type="entry name" value="ATPASE_A"/>
    <property type="match status" value="1"/>
</dbReference>
<dbReference type="AlphaFoldDB" id="A0A0U1V6B0"/>
<feature type="transmembrane region" description="Helical" evidence="12">
    <location>
        <begin position="91"/>
        <end position="112"/>
    </location>
</feature>
<evidence type="ECO:0000256" key="9">
    <source>
        <dbReference type="ARBA" id="ARBA00023136"/>
    </source>
</evidence>
<reference evidence="13" key="1">
    <citation type="journal article" date="2014" name="Mitochondrial DNA">
        <title>The complete mitochondrial genome of Chinese land snail Mastigeulota kiangsinensis (Gastropoda: Pulmonata: Bradybaenidae).</title>
        <authorList>
            <person name="Deng P.J."/>
            <person name="Wang W.M."/>
            <person name="Huang X.C."/>
            <person name="Wu X.P."/>
            <person name="Xie G.L."/>
            <person name="Ouyang S."/>
        </authorList>
    </citation>
    <scope>NUCLEOTIDE SEQUENCE</scope>
</reference>
<dbReference type="EMBL" id="KM083123">
    <property type="protein sequence ID" value="AIN75496.1"/>
    <property type="molecule type" value="Genomic_DNA"/>
</dbReference>
<dbReference type="InterPro" id="IPR023011">
    <property type="entry name" value="ATP_synth_F0_asu_AS"/>
</dbReference>
<dbReference type="PANTHER" id="PTHR11410">
    <property type="entry name" value="ATP SYNTHASE SUBUNIT A"/>
    <property type="match status" value="1"/>
</dbReference>
<feature type="transmembrane region" description="Helical" evidence="12">
    <location>
        <begin position="180"/>
        <end position="213"/>
    </location>
</feature>
<evidence type="ECO:0000256" key="8">
    <source>
        <dbReference type="ARBA" id="ARBA00023065"/>
    </source>
</evidence>
<comment type="subcellular location">
    <subcellularLocation>
        <location evidence="1">Membrane</location>
        <topology evidence="1">Multi-pass membrane protein</topology>
    </subcellularLocation>
    <subcellularLocation>
        <location evidence="11">Mitochondrion inner membrane</location>
        <topology evidence="11">Multi-pass membrane protein</topology>
    </subcellularLocation>
</comment>
<feature type="transmembrane region" description="Helical" evidence="12">
    <location>
        <begin position="118"/>
        <end position="138"/>
    </location>
</feature>
<name>A0A0U1V6B0_MASKI</name>
<dbReference type="GeneID" id="20465934"/>
<keyword evidence="9 12" id="KW-0472">Membrane</keyword>
<evidence type="ECO:0000256" key="4">
    <source>
        <dbReference type="ARBA" id="ARBA00022547"/>
    </source>
</evidence>
<dbReference type="RefSeq" id="YP_009059493.1">
    <property type="nucleotide sequence ID" value="NC_024935.1"/>
</dbReference>
<dbReference type="GO" id="GO:0045259">
    <property type="term" value="C:proton-transporting ATP synthase complex"/>
    <property type="evidence" value="ECO:0007669"/>
    <property type="project" value="UniProtKB-KW"/>
</dbReference>
<keyword evidence="6" id="KW-0375">Hydrogen ion transport</keyword>
<dbReference type="PRINTS" id="PR00123">
    <property type="entry name" value="ATPASEA"/>
</dbReference>
<evidence type="ECO:0000256" key="12">
    <source>
        <dbReference type="SAM" id="Phobius"/>
    </source>
</evidence>
<evidence type="ECO:0000256" key="10">
    <source>
        <dbReference type="ARBA" id="ARBA00023310"/>
    </source>
</evidence>
<evidence type="ECO:0000256" key="1">
    <source>
        <dbReference type="ARBA" id="ARBA00004141"/>
    </source>
</evidence>
<evidence type="ECO:0000256" key="6">
    <source>
        <dbReference type="ARBA" id="ARBA00022781"/>
    </source>
</evidence>
<keyword evidence="10" id="KW-0066">ATP synthesis</keyword>
<evidence type="ECO:0000256" key="2">
    <source>
        <dbReference type="ARBA" id="ARBA00006810"/>
    </source>
</evidence>
<geneLocation type="mitochondrion" evidence="13"/>
<evidence type="ECO:0000256" key="7">
    <source>
        <dbReference type="ARBA" id="ARBA00022989"/>
    </source>
</evidence>
<dbReference type="InterPro" id="IPR000568">
    <property type="entry name" value="ATP_synth_F0_asu"/>
</dbReference>
<dbReference type="Gene3D" id="1.20.120.220">
    <property type="entry name" value="ATP synthase, F0 complex, subunit A"/>
    <property type="match status" value="1"/>
</dbReference>
<evidence type="ECO:0000256" key="3">
    <source>
        <dbReference type="ARBA" id="ARBA00022448"/>
    </source>
</evidence>
<dbReference type="Pfam" id="PF00119">
    <property type="entry name" value="ATP-synt_A"/>
    <property type="match status" value="1"/>
</dbReference>
<feature type="transmembrane region" description="Helical" evidence="12">
    <location>
        <begin position="16"/>
        <end position="35"/>
    </location>
</feature>
<protein>
    <recommendedName>
        <fullName evidence="11">ATP synthase subunit a</fullName>
    </recommendedName>
</protein>
<feature type="transmembrane region" description="Helical" evidence="12">
    <location>
        <begin position="150"/>
        <end position="168"/>
    </location>
</feature>
<dbReference type="PANTHER" id="PTHR11410:SF0">
    <property type="entry name" value="ATP SYNTHASE SUBUNIT A"/>
    <property type="match status" value="1"/>
</dbReference>
<keyword evidence="7 12" id="KW-1133">Transmembrane helix</keyword>
<dbReference type="GO" id="GO:0005743">
    <property type="term" value="C:mitochondrial inner membrane"/>
    <property type="evidence" value="ECO:0007669"/>
    <property type="project" value="UniProtKB-SubCell"/>
</dbReference>
<dbReference type="NCBIfam" id="TIGR01131">
    <property type="entry name" value="ATP_synt_6_or_A"/>
    <property type="match status" value="1"/>
</dbReference>
<keyword evidence="13" id="KW-0496">Mitochondrion</keyword>
<dbReference type="SUPFAM" id="SSF81336">
    <property type="entry name" value="F1F0 ATP synthase subunit A"/>
    <property type="match status" value="1"/>
</dbReference>
<dbReference type="CTD" id="4508"/>
<evidence type="ECO:0000256" key="11">
    <source>
        <dbReference type="RuleBase" id="RU004450"/>
    </source>
</evidence>
<keyword evidence="8" id="KW-0406">Ion transport</keyword>
<gene>
    <name evidence="13" type="primary">atp6</name>
</gene>